<reference evidence="1" key="1">
    <citation type="submission" date="2023-10" db="EMBL/GenBank/DDBJ databases">
        <authorList>
            <person name="Domelevo Entfellner J.-B."/>
        </authorList>
    </citation>
    <scope>NUCLEOTIDE SEQUENCE</scope>
</reference>
<keyword evidence="2" id="KW-1185">Reference proteome</keyword>
<proteinExistence type="predicted"/>
<dbReference type="AlphaFoldDB" id="A0AA86VPE2"/>
<accession>A0AA86VPE2</accession>
<dbReference type="Gramene" id="rna-AYBTSS11_LOCUS15510">
    <property type="protein sequence ID" value="CAJ1952834.1"/>
    <property type="gene ID" value="gene-AYBTSS11_LOCUS15510"/>
</dbReference>
<name>A0AA86VPE2_9FABA</name>
<evidence type="ECO:0000313" key="1">
    <source>
        <dbReference type="EMBL" id="CAJ1952834.1"/>
    </source>
</evidence>
<organism evidence="1 2">
    <name type="scientific">Sphenostylis stenocarpa</name>
    <dbReference type="NCBI Taxonomy" id="92480"/>
    <lineage>
        <taxon>Eukaryota</taxon>
        <taxon>Viridiplantae</taxon>
        <taxon>Streptophyta</taxon>
        <taxon>Embryophyta</taxon>
        <taxon>Tracheophyta</taxon>
        <taxon>Spermatophyta</taxon>
        <taxon>Magnoliopsida</taxon>
        <taxon>eudicotyledons</taxon>
        <taxon>Gunneridae</taxon>
        <taxon>Pentapetalae</taxon>
        <taxon>rosids</taxon>
        <taxon>fabids</taxon>
        <taxon>Fabales</taxon>
        <taxon>Fabaceae</taxon>
        <taxon>Papilionoideae</taxon>
        <taxon>50 kb inversion clade</taxon>
        <taxon>NPAAA clade</taxon>
        <taxon>indigoferoid/millettioid clade</taxon>
        <taxon>Phaseoleae</taxon>
        <taxon>Sphenostylis</taxon>
    </lineage>
</organism>
<dbReference type="Proteomes" id="UP001189624">
    <property type="component" value="Chromosome 4"/>
</dbReference>
<evidence type="ECO:0000313" key="2">
    <source>
        <dbReference type="Proteomes" id="UP001189624"/>
    </source>
</evidence>
<sequence>MMRQKDLVAAFELHIHARGPCLSLWQMGKHVETELYREPTYEHHMYWKSTPPLKQWQRHVTRDPIKICRSSINPIAPLLPKIE</sequence>
<gene>
    <name evidence="1" type="ORF">AYBTSS11_LOCUS15510</name>
</gene>
<protein>
    <submittedName>
        <fullName evidence="1">Uncharacterized protein</fullName>
    </submittedName>
</protein>
<dbReference type="EMBL" id="OY731401">
    <property type="protein sequence ID" value="CAJ1952834.1"/>
    <property type="molecule type" value="Genomic_DNA"/>
</dbReference>